<dbReference type="InterPro" id="IPR036390">
    <property type="entry name" value="WH_DNA-bd_sf"/>
</dbReference>
<dbReference type="InterPro" id="IPR043519">
    <property type="entry name" value="NT_sf"/>
</dbReference>
<dbReference type="Proteomes" id="UP000463961">
    <property type="component" value="Chromosome"/>
</dbReference>
<dbReference type="OrthoDB" id="8223306at2"/>
<name>A0A7R6QYT7_9RHOO</name>
<feature type="domain" description="Polymerase beta nucleotidyltransferase" evidence="1">
    <location>
        <begin position="102"/>
        <end position="153"/>
    </location>
</feature>
<dbReference type="CDD" id="cd05403">
    <property type="entry name" value="NT_KNTase_like"/>
    <property type="match status" value="1"/>
</dbReference>
<accession>A0A7R6QYT7</accession>
<protein>
    <recommendedName>
        <fullName evidence="1">Polymerase beta nucleotidyltransferase domain-containing protein</fullName>
    </recommendedName>
</protein>
<dbReference type="AlphaFoldDB" id="A0A7R6QYT7"/>
<organism evidence="2 3">
    <name type="scientific">Fluviibacter phosphoraccumulans</name>
    <dbReference type="NCBI Taxonomy" id="1751046"/>
    <lineage>
        <taxon>Bacteria</taxon>
        <taxon>Pseudomonadati</taxon>
        <taxon>Pseudomonadota</taxon>
        <taxon>Betaproteobacteria</taxon>
        <taxon>Rhodocyclales</taxon>
        <taxon>Fluviibacteraceae</taxon>
        <taxon>Fluviibacter</taxon>
    </lineage>
</organism>
<evidence type="ECO:0000259" key="1">
    <source>
        <dbReference type="Pfam" id="PF18765"/>
    </source>
</evidence>
<sequence length="196" mass="21620">MSIKQALFSESQAQVLFWIFGQPGRSYHLSELRRLTGLGSASLQREINRLVDAKLATSEMVGNQRQISANANSPVFNELCALTRKVVGIAPMLQEALGIIEDKIVLALVYGSVAKETDTATSDIDVMLVGPNLTMAEVLEVLMPVETMLDRKINPTCYTVDEFKKRLSDPDSFVNRVLDQSTIKLIGDVDAFRSAQ</sequence>
<evidence type="ECO:0000313" key="3">
    <source>
        <dbReference type="Proteomes" id="UP000463961"/>
    </source>
</evidence>
<evidence type="ECO:0000313" key="2">
    <source>
        <dbReference type="EMBL" id="BBU69972.1"/>
    </source>
</evidence>
<dbReference type="SUPFAM" id="SSF46785">
    <property type="entry name" value="Winged helix' DNA-binding domain"/>
    <property type="match status" value="1"/>
</dbReference>
<dbReference type="Gene3D" id="3.30.460.10">
    <property type="entry name" value="Beta Polymerase, domain 2"/>
    <property type="match status" value="1"/>
</dbReference>
<dbReference type="SUPFAM" id="SSF81301">
    <property type="entry name" value="Nucleotidyltransferase"/>
    <property type="match status" value="1"/>
</dbReference>
<dbReference type="EMBL" id="AP022345">
    <property type="protein sequence ID" value="BBU69972.1"/>
    <property type="molecule type" value="Genomic_DNA"/>
</dbReference>
<keyword evidence="3" id="KW-1185">Reference proteome</keyword>
<reference evidence="3" key="1">
    <citation type="submission" date="2020-01" db="EMBL/GenBank/DDBJ databases">
        <title>Phosphoaccumulans saitamaens gen. nov., sp. nov., a polyphosphate accumulating bacterium isolated from surface river water.</title>
        <authorList>
            <person name="Watanabe K."/>
            <person name="Suda W."/>
        </authorList>
    </citation>
    <scope>NUCLEOTIDE SEQUENCE [LARGE SCALE GENOMIC DNA]</scope>
    <source>
        <strain evidence="3">ICHIAU1</strain>
    </source>
</reference>
<dbReference type="RefSeq" id="WP_162071350.1">
    <property type="nucleotide sequence ID" value="NZ_AP022345.1"/>
</dbReference>
<dbReference type="InterPro" id="IPR041633">
    <property type="entry name" value="Polbeta"/>
</dbReference>
<gene>
    <name evidence="2" type="ORF">ICHIAU1_22550</name>
</gene>
<proteinExistence type="predicted"/>
<dbReference type="Pfam" id="PF18765">
    <property type="entry name" value="Polbeta"/>
    <property type="match status" value="1"/>
</dbReference>